<comment type="subunit">
    <text evidence="7">Homotetramer.</text>
</comment>
<dbReference type="PANTHER" id="PTHR43128">
    <property type="entry name" value="L-2-HYDROXYCARBOXYLATE DEHYDROGENASE (NAD(P)(+))"/>
    <property type="match status" value="1"/>
</dbReference>
<proteinExistence type="inferred from homology"/>
<comment type="subcellular location">
    <subcellularLocation>
        <location evidence="7">Cytoplasm</location>
    </subcellularLocation>
</comment>
<dbReference type="InterPro" id="IPR001236">
    <property type="entry name" value="Lactate/malate_DH_N"/>
</dbReference>
<feature type="binding site" evidence="7">
    <location>
        <position position="85"/>
    </location>
    <ligand>
        <name>substrate</name>
    </ligand>
</feature>
<name>A0A1M4SIT7_9THEO</name>
<dbReference type="InterPro" id="IPR011304">
    <property type="entry name" value="L-lactate_DH"/>
</dbReference>
<dbReference type="Gene3D" id="3.90.110.10">
    <property type="entry name" value="Lactate dehydrogenase/glycoside hydrolase, family 4, C-terminal"/>
    <property type="match status" value="1"/>
</dbReference>
<sequence>MDAIASHKIAIVGTGFVGSTTAFALSISGIAPEIALIDINAKKAEGEAMDLNHGMAFIPPANIYNGDYSACSEAGMIIIAAGANQKPGETRLDLVKKNTAIFKDMIPKLLKYNDKAIYLIVTNPVDILTYVTLKVSGLPENQVIGSGTVLDSSRFKFLLGRLCGIDPRNVHAYIIGEHGDTEVAAWSLTNVAGSPFTEYCNFCQKGCHDSEKKAIVDEVKNAAYKIIERKSATYYAVALAVRRIVECVFRDENSILTVSTLLKGQYGVRDICLSLPTIVGNTGVKRILEMPLSEDEINSFINSANTLKEVISTLNL</sequence>
<dbReference type="GO" id="GO:0004459">
    <property type="term" value="F:L-lactate dehydrogenase (NAD+) activity"/>
    <property type="evidence" value="ECO:0007669"/>
    <property type="project" value="UniProtKB-UniRule"/>
</dbReference>
<keyword evidence="7" id="KW-0021">Allosteric enzyme</keyword>
<evidence type="ECO:0000313" key="12">
    <source>
        <dbReference type="EMBL" id="SHE32125.1"/>
    </source>
</evidence>
<evidence type="ECO:0000256" key="8">
    <source>
        <dbReference type="PIRSR" id="PIRSR000102-1"/>
    </source>
</evidence>
<dbReference type="STRING" id="1121256.SAMN02746089_00052"/>
<protein>
    <recommendedName>
        <fullName evidence="3 7">L-lactate dehydrogenase</fullName>
        <shortName evidence="7">L-LDH</shortName>
        <ecNumber evidence="3 7">1.1.1.27</ecNumber>
    </recommendedName>
</protein>
<dbReference type="GO" id="GO:0005737">
    <property type="term" value="C:cytoplasm"/>
    <property type="evidence" value="ECO:0007669"/>
    <property type="project" value="UniProtKB-SubCell"/>
</dbReference>
<feature type="binding site" evidence="7">
    <location>
        <position position="68"/>
    </location>
    <ligand>
        <name>NAD(+)</name>
        <dbReference type="ChEBI" id="CHEBI:57540"/>
    </ligand>
</feature>
<dbReference type="SUPFAM" id="SSF51735">
    <property type="entry name" value="NAD(P)-binding Rossmann-fold domains"/>
    <property type="match status" value="1"/>
</dbReference>
<evidence type="ECO:0000256" key="1">
    <source>
        <dbReference type="ARBA" id="ARBA00004843"/>
    </source>
</evidence>
<keyword evidence="5 7" id="KW-0520">NAD</keyword>
<feature type="modified residue" description="Phosphotyrosine" evidence="7">
    <location>
        <position position="224"/>
    </location>
</feature>
<dbReference type="EC" id="1.1.1.27" evidence="3 7"/>
<feature type="active site" description="Proton acceptor" evidence="7 8">
    <location>
        <position position="178"/>
    </location>
</feature>
<keyword evidence="4 7" id="KW-0560">Oxidoreductase</keyword>
<dbReference type="Pfam" id="PF00056">
    <property type="entry name" value="Ldh_1_N"/>
    <property type="match status" value="1"/>
</dbReference>
<feature type="binding site" evidence="7 9">
    <location>
        <begin position="121"/>
        <end position="123"/>
    </location>
    <ligand>
        <name>NAD(+)</name>
        <dbReference type="ChEBI" id="CHEBI:57540"/>
    </ligand>
</feature>
<dbReference type="InterPro" id="IPR015955">
    <property type="entry name" value="Lactate_DH/Glyco_Ohase_4_C"/>
</dbReference>
<dbReference type="AlphaFoldDB" id="A0A1M4SIT7"/>
<evidence type="ECO:0000256" key="4">
    <source>
        <dbReference type="ARBA" id="ARBA00023002"/>
    </source>
</evidence>
<comment type="caution">
    <text evidence="7">Lacks conserved residue(s) required for the propagation of feature annotation.</text>
</comment>
<dbReference type="NCBIfam" id="NF000824">
    <property type="entry name" value="PRK00066.1"/>
    <property type="match status" value="1"/>
</dbReference>
<dbReference type="UniPathway" id="UPA00554">
    <property type="reaction ID" value="UER00611"/>
</dbReference>
<feature type="binding site" evidence="9">
    <location>
        <position position="98"/>
    </location>
    <ligand>
        <name>NAD(+)</name>
        <dbReference type="ChEBI" id="CHEBI:57540"/>
    </ligand>
</feature>
<dbReference type="SUPFAM" id="SSF56327">
    <property type="entry name" value="LDH C-terminal domain-like"/>
    <property type="match status" value="1"/>
</dbReference>
<feature type="binding site" evidence="7">
    <location>
        <position position="43"/>
    </location>
    <ligand>
        <name>NAD(+)</name>
        <dbReference type="ChEBI" id="CHEBI:57540"/>
    </ligand>
</feature>
<evidence type="ECO:0000256" key="7">
    <source>
        <dbReference type="HAMAP-Rule" id="MF_00488"/>
    </source>
</evidence>
<feature type="domain" description="Lactate/malate dehydrogenase N-terminal" evidence="10">
    <location>
        <begin position="8"/>
        <end position="145"/>
    </location>
</feature>
<feature type="binding site" evidence="7">
    <location>
        <begin position="82"/>
        <end position="83"/>
    </location>
    <ligand>
        <name>NAD(+)</name>
        <dbReference type="ChEBI" id="CHEBI:57540"/>
    </ligand>
</feature>
<accession>A0A1M4SIT7</accession>
<feature type="binding site" evidence="7 9">
    <location>
        <position position="38"/>
    </location>
    <ligand>
        <name>NAD(+)</name>
        <dbReference type="ChEBI" id="CHEBI:57540"/>
    </ligand>
</feature>
<comment type="similarity">
    <text evidence="2 7">Belongs to the LDH/MDH superfamily. LDH family.</text>
</comment>
<dbReference type="NCBIfam" id="NF004863">
    <property type="entry name" value="PRK06223.1"/>
    <property type="match status" value="1"/>
</dbReference>
<evidence type="ECO:0000256" key="2">
    <source>
        <dbReference type="ARBA" id="ARBA00006054"/>
    </source>
</evidence>
<evidence type="ECO:0000256" key="3">
    <source>
        <dbReference type="ARBA" id="ARBA00012967"/>
    </source>
</evidence>
<feature type="binding site" evidence="7">
    <location>
        <position position="233"/>
    </location>
    <ligand>
        <name>substrate</name>
    </ligand>
</feature>
<feature type="binding site" evidence="7">
    <location>
        <begin position="151"/>
        <end position="154"/>
    </location>
    <ligand>
        <name>substrate</name>
    </ligand>
</feature>
<feature type="binding site" evidence="7">
    <location>
        <position position="156"/>
    </location>
    <ligand>
        <name>beta-D-fructose 1,6-bisphosphate</name>
        <dbReference type="ChEBI" id="CHEBI:32966"/>
        <note>allosteric activator</note>
    </ligand>
</feature>
<dbReference type="InterPro" id="IPR022383">
    <property type="entry name" value="Lactate/malate_DH_C"/>
</dbReference>
<dbReference type="OrthoDB" id="9802969at2"/>
<dbReference type="RefSeq" id="WP_073341090.1">
    <property type="nucleotide sequence ID" value="NZ_FQVH01000001.1"/>
</dbReference>
<keyword evidence="7" id="KW-0963">Cytoplasm</keyword>
<dbReference type="GO" id="GO:0006096">
    <property type="term" value="P:glycolytic process"/>
    <property type="evidence" value="ECO:0007669"/>
    <property type="project" value="UniProtKB-UniRule"/>
</dbReference>
<dbReference type="PIRSF" id="PIRSF000102">
    <property type="entry name" value="Lac_mal_DH"/>
    <property type="match status" value="1"/>
</dbReference>
<keyword evidence="13" id="KW-1185">Reference proteome</keyword>
<dbReference type="NCBIfam" id="TIGR01771">
    <property type="entry name" value="L-LDH-NAD"/>
    <property type="match status" value="1"/>
</dbReference>
<dbReference type="InterPro" id="IPR001557">
    <property type="entry name" value="L-lactate/malate_DH"/>
</dbReference>
<comment type="function">
    <text evidence="7">Catalyzes the conversion of lactate to pyruvate.</text>
</comment>
<feature type="binding site" evidence="7">
    <location>
        <position position="171"/>
    </location>
    <ligand>
        <name>beta-D-fructose 1,6-bisphosphate</name>
        <dbReference type="ChEBI" id="CHEBI:32966"/>
        <note>allosteric activator</note>
    </ligand>
</feature>
<evidence type="ECO:0000313" key="13">
    <source>
        <dbReference type="Proteomes" id="UP000184088"/>
    </source>
</evidence>
<comment type="catalytic activity">
    <reaction evidence="6 7">
        <text>(S)-lactate + NAD(+) = pyruvate + NADH + H(+)</text>
        <dbReference type="Rhea" id="RHEA:23444"/>
        <dbReference type="ChEBI" id="CHEBI:15361"/>
        <dbReference type="ChEBI" id="CHEBI:15378"/>
        <dbReference type="ChEBI" id="CHEBI:16651"/>
        <dbReference type="ChEBI" id="CHEBI:57540"/>
        <dbReference type="ChEBI" id="CHEBI:57945"/>
        <dbReference type="EC" id="1.1.1.27"/>
    </reaction>
</comment>
<feature type="binding site" evidence="7">
    <location>
        <position position="146"/>
    </location>
    <ligand>
        <name>NAD(+)</name>
        <dbReference type="ChEBI" id="CHEBI:57540"/>
    </ligand>
</feature>
<dbReference type="Proteomes" id="UP000184088">
    <property type="component" value="Unassembled WGS sequence"/>
</dbReference>
<dbReference type="FunFam" id="3.40.50.720:FF:000018">
    <property type="entry name" value="Malate dehydrogenase"/>
    <property type="match status" value="1"/>
</dbReference>
<comment type="pathway">
    <text evidence="1 7">Fermentation; pyruvate fermentation to lactate; (S)-lactate from pyruvate: step 1/1.</text>
</comment>
<dbReference type="InterPro" id="IPR018177">
    <property type="entry name" value="L-lactate_DH_AS"/>
</dbReference>
<dbReference type="InterPro" id="IPR036291">
    <property type="entry name" value="NAD(P)-bd_dom_sf"/>
</dbReference>
<organism evidence="12 13">
    <name type="scientific">Caldanaerobius fijiensis DSM 17918</name>
    <dbReference type="NCBI Taxonomy" id="1121256"/>
    <lineage>
        <taxon>Bacteria</taxon>
        <taxon>Bacillati</taxon>
        <taxon>Bacillota</taxon>
        <taxon>Clostridia</taxon>
        <taxon>Thermoanaerobacterales</taxon>
        <taxon>Thermoanaerobacteraceae</taxon>
        <taxon>Caldanaerobius</taxon>
    </lineage>
</organism>
<feature type="binding site" evidence="7">
    <location>
        <position position="91"/>
    </location>
    <ligand>
        <name>substrate</name>
    </ligand>
</feature>
<dbReference type="Pfam" id="PF02866">
    <property type="entry name" value="Ldh_1_C"/>
    <property type="match status" value="1"/>
</dbReference>
<feature type="domain" description="Lactate/malate dehydrogenase C-terminal" evidence="11">
    <location>
        <begin position="148"/>
        <end position="312"/>
    </location>
</feature>
<dbReference type="HAMAP" id="MF_00488">
    <property type="entry name" value="Lactate_dehydrog"/>
    <property type="match status" value="1"/>
</dbReference>
<keyword evidence="7" id="KW-0597">Phosphoprotein</keyword>
<feature type="binding site" evidence="7">
    <location>
        <begin position="123"/>
        <end position="126"/>
    </location>
    <ligand>
        <name>substrate</name>
    </ligand>
</feature>
<gene>
    <name evidence="7" type="primary">ldh</name>
    <name evidence="12" type="ORF">SAMN02746089_00052</name>
</gene>
<feature type="binding site" evidence="7">
    <location>
        <position position="17"/>
    </location>
    <ligand>
        <name>NAD(+)</name>
        <dbReference type="ChEBI" id="CHEBI:57540"/>
    </ligand>
</feature>
<dbReference type="PRINTS" id="PR00086">
    <property type="entry name" value="LLDHDRGNASE"/>
</dbReference>
<evidence type="ECO:0000256" key="5">
    <source>
        <dbReference type="ARBA" id="ARBA00023027"/>
    </source>
</evidence>
<reference evidence="12 13" key="1">
    <citation type="submission" date="2016-11" db="EMBL/GenBank/DDBJ databases">
        <authorList>
            <person name="Jaros S."/>
            <person name="Januszkiewicz K."/>
            <person name="Wedrychowicz H."/>
        </authorList>
    </citation>
    <scope>NUCLEOTIDE SEQUENCE [LARGE SCALE GENOMIC DNA]</scope>
    <source>
        <strain evidence="12 13">DSM 17918</strain>
    </source>
</reference>
<dbReference type="EMBL" id="FQVH01000001">
    <property type="protein sequence ID" value="SHE32125.1"/>
    <property type="molecule type" value="Genomic_DNA"/>
</dbReference>
<evidence type="ECO:0000256" key="6">
    <source>
        <dbReference type="ARBA" id="ARBA00049258"/>
    </source>
</evidence>
<feature type="binding site" evidence="9">
    <location>
        <begin position="13"/>
        <end position="18"/>
    </location>
    <ligand>
        <name>NAD(+)</name>
        <dbReference type="ChEBI" id="CHEBI:57540"/>
    </ligand>
</feature>
<dbReference type="Gene3D" id="3.40.50.720">
    <property type="entry name" value="NAD(P)-binding Rossmann-like Domain"/>
    <property type="match status" value="1"/>
</dbReference>
<dbReference type="GO" id="GO:0006089">
    <property type="term" value="P:lactate metabolic process"/>
    <property type="evidence" value="ECO:0007669"/>
    <property type="project" value="TreeGrafter"/>
</dbReference>
<evidence type="ECO:0000259" key="11">
    <source>
        <dbReference type="Pfam" id="PF02866"/>
    </source>
</evidence>
<evidence type="ECO:0000256" key="9">
    <source>
        <dbReference type="PIRSR" id="PIRSR000102-3"/>
    </source>
</evidence>
<evidence type="ECO:0000259" key="10">
    <source>
        <dbReference type="Pfam" id="PF00056"/>
    </source>
</evidence>
<dbReference type="PROSITE" id="PS00064">
    <property type="entry name" value="L_LDH"/>
    <property type="match status" value="1"/>
</dbReference>
<dbReference type="PANTHER" id="PTHR43128:SF16">
    <property type="entry name" value="L-LACTATE DEHYDROGENASE"/>
    <property type="match status" value="1"/>
</dbReference>
<dbReference type="CDD" id="cd05292">
    <property type="entry name" value="LDH_2"/>
    <property type="match status" value="1"/>
</dbReference>
<comment type="activity regulation">
    <text evidence="7">Allosterically activated by fructose 1,6-bisphosphate (FBP).</text>
</comment>